<dbReference type="Gene3D" id="3.30.457.10">
    <property type="entry name" value="Copper amine oxidase-like, N-terminal domain"/>
    <property type="match status" value="1"/>
</dbReference>
<comment type="caution">
    <text evidence="2">The sequence shown here is derived from an EMBL/GenBank/DDBJ whole genome shotgun (WGS) entry which is preliminary data.</text>
</comment>
<dbReference type="RefSeq" id="WP_127725006.1">
    <property type="nucleotide sequence ID" value="NZ_RLIH01000013.1"/>
</dbReference>
<dbReference type="EMBL" id="RLIH01000013">
    <property type="protein sequence ID" value="RVU54207.1"/>
    <property type="molecule type" value="Genomic_DNA"/>
</dbReference>
<dbReference type="InterPro" id="IPR012854">
    <property type="entry name" value="Cu_amine_oxidase-like_N"/>
</dbReference>
<sequence length="151" mass="17265">MKKNLNLIFILLFFIIPKNVQAQEEIKIWINGEYVQSEVAPFIEENITLAPIKAVAEQLNYEISWNENARKVTIQNENNYLELTIGKTIAEGRSIDNEVLSFSLEVPPKIIDNHTFVPLRFVVEQLGSDISWDGENRTVIIGEGYNLNDSN</sequence>
<keyword evidence="3" id="KW-1185">Reference proteome</keyword>
<protein>
    <submittedName>
        <fullName evidence="2">Copper amine oxidase N-terminal domain-containing protein</fullName>
    </submittedName>
</protein>
<evidence type="ECO:0000313" key="2">
    <source>
        <dbReference type="EMBL" id="RVU54207.1"/>
    </source>
</evidence>
<dbReference type="AlphaFoldDB" id="A0A437S5G2"/>
<organism evidence="2 3">
    <name type="scientific">Anaerosphaera multitolerans</name>
    <dbReference type="NCBI Taxonomy" id="2487351"/>
    <lineage>
        <taxon>Bacteria</taxon>
        <taxon>Bacillati</taxon>
        <taxon>Bacillota</taxon>
        <taxon>Tissierellia</taxon>
        <taxon>Tissierellales</taxon>
        <taxon>Peptoniphilaceae</taxon>
        <taxon>Anaerosphaera</taxon>
    </lineage>
</organism>
<proteinExistence type="predicted"/>
<dbReference type="InterPro" id="IPR036582">
    <property type="entry name" value="Mao_N_sf"/>
</dbReference>
<dbReference type="SUPFAM" id="SSF55383">
    <property type="entry name" value="Copper amine oxidase, domain N"/>
    <property type="match status" value="1"/>
</dbReference>
<accession>A0A437S5G2</accession>
<gene>
    <name evidence="2" type="ORF">EF514_08475</name>
</gene>
<dbReference type="OrthoDB" id="2379109at2"/>
<reference evidence="2 3" key="1">
    <citation type="submission" date="2018-11" db="EMBL/GenBank/DDBJ databases">
        <title>Genome sequencing and assembly of Anaerosphaera sp. nov., GS7-6-2.</title>
        <authorList>
            <person name="Rettenmaier R."/>
            <person name="Liebl W."/>
            <person name="Zverlov V."/>
        </authorList>
    </citation>
    <scope>NUCLEOTIDE SEQUENCE [LARGE SCALE GENOMIC DNA]</scope>
    <source>
        <strain evidence="2 3">GS7-6-2</strain>
    </source>
</reference>
<name>A0A437S5G2_9FIRM</name>
<evidence type="ECO:0000259" key="1">
    <source>
        <dbReference type="Pfam" id="PF07833"/>
    </source>
</evidence>
<feature type="domain" description="Copper amine oxidase-like N-terminal" evidence="1">
    <location>
        <begin position="30"/>
        <end position="141"/>
    </location>
</feature>
<dbReference type="Proteomes" id="UP000288812">
    <property type="component" value="Unassembled WGS sequence"/>
</dbReference>
<evidence type="ECO:0000313" key="3">
    <source>
        <dbReference type="Proteomes" id="UP000288812"/>
    </source>
</evidence>
<dbReference type="Pfam" id="PF07833">
    <property type="entry name" value="Cu_amine_oxidN1"/>
    <property type="match status" value="1"/>
</dbReference>